<feature type="domain" description="Sulfotransferase" evidence="10">
    <location>
        <begin position="720"/>
        <end position="936"/>
    </location>
</feature>
<dbReference type="InterPro" id="IPR027417">
    <property type="entry name" value="P-loop_NTPase"/>
</dbReference>
<comment type="caution">
    <text evidence="12">The sequence shown here is derived from an EMBL/GenBank/DDBJ whole genome shotgun (WGS) entry which is preliminary data.</text>
</comment>
<dbReference type="InterPro" id="IPR021930">
    <property type="entry name" value="Heparan_SO4_deacetylase_dom"/>
</dbReference>
<protein>
    <recommendedName>
        <fullName evidence="4">[heparan sulfate]-glucosamine N-sulfotransferase</fullName>
        <ecNumber evidence="4">2.8.2.8</ecNumber>
    </recommendedName>
</protein>
<comment type="pathway">
    <text evidence="2">Glycan metabolism; heparan sulfate biosynthesis.</text>
</comment>
<comment type="similarity">
    <text evidence="3">Belongs to the sulfotransferase 1 family. NDST subfamily.</text>
</comment>
<dbReference type="Gene3D" id="3.40.50.300">
    <property type="entry name" value="P-loop containing nucleotide triphosphate hydrolases"/>
    <property type="match status" value="1"/>
</dbReference>
<comment type="pathway">
    <text evidence="1">Glycan metabolism; heparin biosynthesis.</text>
</comment>
<dbReference type="Pfam" id="PF12062">
    <property type="entry name" value="HSNSD-CE"/>
    <property type="match status" value="1"/>
</dbReference>
<evidence type="ECO:0000256" key="5">
    <source>
        <dbReference type="ARBA" id="ARBA00022679"/>
    </source>
</evidence>
<keyword evidence="7" id="KW-1015">Disulfide bond</keyword>
<dbReference type="EC" id="2.8.2.8" evidence="4"/>
<keyword evidence="13" id="KW-1185">Reference proteome</keyword>
<dbReference type="Proteomes" id="UP001651158">
    <property type="component" value="Unassembled WGS sequence"/>
</dbReference>
<dbReference type="SUPFAM" id="SSF52540">
    <property type="entry name" value="P-loop containing nucleoside triphosphate hydrolases"/>
    <property type="match status" value="1"/>
</dbReference>
<dbReference type="InterPro" id="IPR000863">
    <property type="entry name" value="Sulfotransferase_dom"/>
</dbReference>
<sequence length="1030" mass="117706">MSDFTYYLKVKVICICGIGTKRKWDIDVPCDHWLAGIAFKNAGGFELPDDVERKPKTLSPSACSHNLRTFVHHGLRNNIHRPKHTHPLVLLITASGQVISEDMRLVISVVYSLRLSINRLDAVSLSSQLHKLIGAKYFQMVIFEDFLVYFSLPNATKAALDDYCKANRVAVIGFFQNAHTLKGIAENEEFAEIDPSYPLLLRSFASSSSSSPRGFFLSRESDMLYVARGGQVDERDLMDQLPPCRDWQRDSPRCFSLLRDGYPKLLSDVTAFVRHFVYLLPDFISVLGRSCVSEMSVWREYQKWRRSWAVLVPRNSSDTDAFETVAFTQVPLGRGMELERRSCAFTNCSGNETAECGNEAIYQSLVLKDVGKVDGIERLLFAFGPLQHWSTSLLLNDAIHHFLKDSAVLEYDLGLQRYVHIDIDDVFVASPGTRMTPADVESLIETQNRWRRFMPGFTFYMGFSGMHFGRGNPKEQLGDKALVEHRHEFKWFCHTYSHLQPHLLSQSDLLRQFQLNRQFAEEKDLPIAEGYAVSPHHSGVYPVIPSLYTAWKEVWGINVTTTEGYPRLFPPHFRRGFHYQGVQVLPRQVCGVYTTANRLKNYPGGMEKLEGRAFGGDLFDTVLFRPVNLYMTHFGNYAQDRLALCLFERLFAFLRGWTRLKVQWAPIGRLVEYHLSFNPGERASTPTSMPVHSDPCADPRHKAIWFPSACTPNARRLPAAVIVGPQKTGTTALLAFMAMHPDLQPNRFLPHPPYEEVQFFSDFTTYSKGVSFYMDQFLSLSTGINFEKSATYFDSSLAVTRMAALLPNVKIIVLLRDPVLRAHSWYQHQRAHRVPAALNFTFTEVLKASSLDEATAVVAAASPSLNATHLAPQLYKLHRRCVEPSFYVRHFRYWLHHYRASRMFLVDVERLESNPAEVLHDLQEFLNVSTFVDYSKLLVRNERNGYYCARGGPYPKAGQLLTPDRFAKNLWCLPISKGRKYDHSLGGSNHSVFFAQSNRELASLILQYPFWRSSRSHSATDLLPQWLRNF</sequence>
<evidence type="ECO:0000256" key="3">
    <source>
        <dbReference type="ARBA" id="ARBA00010420"/>
    </source>
</evidence>
<evidence type="ECO:0000256" key="9">
    <source>
        <dbReference type="ARBA" id="ARBA00023268"/>
    </source>
</evidence>
<reference evidence="12 13" key="1">
    <citation type="journal article" date="2022" name="Front. Cell. Infect. Microbiol.">
        <title>The Genomes of Two Strains of Taenia crassiceps the Animal Model for the Study of Human Cysticercosis.</title>
        <authorList>
            <person name="Bobes R.J."/>
            <person name="Estrada K."/>
            <person name="Rios-Valencia D.G."/>
            <person name="Calderon-Gallegos A."/>
            <person name="de la Torre P."/>
            <person name="Carrero J.C."/>
            <person name="Sanchez-Flores A."/>
            <person name="Laclette J.P."/>
        </authorList>
    </citation>
    <scope>NUCLEOTIDE SEQUENCE [LARGE SCALE GENOMIC DNA]</scope>
    <source>
        <strain evidence="12">WFUcys</strain>
    </source>
</reference>
<evidence type="ECO:0000313" key="13">
    <source>
        <dbReference type="Proteomes" id="UP001651158"/>
    </source>
</evidence>
<accession>A0ABR4Q268</accession>
<evidence type="ECO:0000256" key="8">
    <source>
        <dbReference type="ARBA" id="ARBA00023180"/>
    </source>
</evidence>
<evidence type="ECO:0000256" key="2">
    <source>
        <dbReference type="ARBA" id="ARBA00005093"/>
    </source>
</evidence>
<evidence type="ECO:0000313" key="12">
    <source>
        <dbReference type="EMBL" id="KAL5103433.1"/>
    </source>
</evidence>
<name>A0ABR4Q268_9CEST</name>
<dbReference type="PANTHER" id="PTHR10605:SF56">
    <property type="entry name" value="BIFUNCTIONAL HEPARAN SULFATE N-DEACETYLASE_N-SULFOTRANSFERASE"/>
    <property type="match status" value="1"/>
</dbReference>
<proteinExistence type="inferred from homology"/>
<dbReference type="InterPro" id="IPR037359">
    <property type="entry name" value="NST/OST"/>
</dbReference>
<keyword evidence="5" id="KW-0808">Transferase</keyword>
<keyword evidence="9" id="KW-0511">Multifunctional enzyme</keyword>
<keyword evidence="6" id="KW-0378">Hydrolase</keyword>
<evidence type="ECO:0000256" key="6">
    <source>
        <dbReference type="ARBA" id="ARBA00022801"/>
    </source>
</evidence>
<organism evidence="12 13">
    <name type="scientific">Taenia crassiceps</name>
    <dbReference type="NCBI Taxonomy" id="6207"/>
    <lineage>
        <taxon>Eukaryota</taxon>
        <taxon>Metazoa</taxon>
        <taxon>Spiralia</taxon>
        <taxon>Lophotrochozoa</taxon>
        <taxon>Platyhelminthes</taxon>
        <taxon>Cestoda</taxon>
        <taxon>Eucestoda</taxon>
        <taxon>Cyclophyllidea</taxon>
        <taxon>Taeniidae</taxon>
        <taxon>Taenia</taxon>
    </lineage>
</organism>
<evidence type="ECO:0000259" key="11">
    <source>
        <dbReference type="Pfam" id="PF12062"/>
    </source>
</evidence>
<dbReference type="EMBL" id="JAKROA010000018">
    <property type="protein sequence ID" value="KAL5103433.1"/>
    <property type="molecule type" value="Genomic_DNA"/>
</dbReference>
<evidence type="ECO:0000256" key="7">
    <source>
        <dbReference type="ARBA" id="ARBA00023157"/>
    </source>
</evidence>
<keyword evidence="8" id="KW-0325">Glycoprotein</keyword>
<evidence type="ECO:0000256" key="1">
    <source>
        <dbReference type="ARBA" id="ARBA00004841"/>
    </source>
</evidence>
<dbReference type="Pfam" id="PF00685">
    <property type="entry name" value="Sulfotransfer_1"/>
    <property type="match status" value="1"/>
</dbReference>
<gene>
    <name evidence="12" type="ORF">TcWFU_008987</name>
</gene>
<feature type="domain" description="Heparan sulphate-N-deacetylase deacetylase" evidence="11">
    <location>
        <begin position="416"/>
        <end position="619"/>
    </location>
</feature>
<dbReference type="PANTHER" id="PTHR10605">
    <property type="entry name" value="HEPARAN SULFATE SULFOTRANSFERASE"/>
    <property type="match status" value="1"/>
</dbReference>
<evidence type="ECO:0000259" key="10">
    <source>
        <dbReference type="Pfam" id="PF00685"/>
    </source>
</evidence>
<evidence type="ECO:0000256" key="4">
    <source>
        <dbReference type="ARBA" id="ARBA00012979"/>
    </source>
</evidence>